<gene>
    <name evidence="2" type="primary">spoIIIAB_1</name>
    <name evidence="2" type="ORF">SDC9_11111</name>
</gene>
<protein>
    <submittedName>
        <fullName evidence="2">Stage III sporulation protein AB</fullName>
    </submittedName>
</protein>
<keyword evidence="1" id="KW-1133">Transmembrane helix</keyword>
<dbReference type="Pfam" id="PF09548">
    <property type="entry name" value="Spore_III_AB"/>
    <property type="match status" value="1"/>
</dbReference>
<dbReference type="InterPro" id="IPR014198">
    <property type="entry name" value="Spore_III_AB"/>
</dbReference>
<dbReference type="EMBL" id="VSSQ01000028">
    <property type="protein sequence ID" value="MPL65447.1"/>
    <property type="molecule type" value="Genomic_DNA"/>
</dbReference>
<reference evidence="2" key="1">
    <citation type="submission" date="2019-08" db="EMBL/GenBank/DDBJ databases">
        <authorList>
            <person name="Kucharzyk K."/>
            <person name="Murdoch R.W."/>
            <person name="Higgins S."/>
            <person name="Loffler F."/>
        </authorList>
    </citation>
    <scope>NUCLEOTIDE SEQUENCE</scope>
</reference>
<sequence length="181" mass="20391">MRSQRNGKGGCSLIWVGALFMIIGCGSLGLYSAARIRKRPVELRECLTALTLLDTEIFWGNTPLPEAFSILRDRTDGAWSGFFAELSERLHKGEGAYGAWNETIEQQKKNFCLKTEDWQVIKDVGKGLGRSDRQEQHKQIELVKQQVSLVKEHAAQWSEKQAKMWSYLGFLGGAAVVLFLI</sequence>
<name>A0A644TG24_9ZZZZ</name>
<keyword evidence="1" id="KW-0472">Membrane</keyword>
<comment type="caution">
    <text evidence="2">The sequence shown here is derived from an EMBL/GenBank/DDBJ whole genome shotgun (WGS) entry which is preliminary data.</text>
</comment>
<evidence type="ECO:0000256" key="1">
    <source>
        <dbReference type="SAM" id="Phobius"/>
    </source>
</evidence>
<accession>A0A644TG24</accession>
<organism evidence="2">
    <name type="scientific">bioreactor metagenome</name>
    <dbReference type="NCBI Taxonomy" id="1076179"/>
    <lineage>
        <taxon>unclassified sequences</taxon>
        <taxon>metagenomes</taxon>
        <taxon>ecological metagenomes</taxon>
    </lineage>
</organism>
<dbReference type="PROSITE" id="PS51257">
    <property type="entry name" value="PROKAR_LIPOPROTEIN"/>
    <property type="match status" value="1"/>
</dbReference>
<keyword evidence="1" id="KW-0812">Transmembrane</keyword>
<feature type="transmembrane region" description="Helical" evidence="1">
    <location>
        <begin position="12"/>
        <end position="34"/>
    </location>
</feature>
<dbReference type="AlphaFoldDB" id="A0A644TG24"/>
<dbReference type="PIRSF" id="PIRSF021435">
    <property type="entry name" value="SpoIIIAB"/>
    <property type="match status" value="1"/>
</dbReference>
<proteinExistence type="predicted"/>
<evidence type="ECO:0000313" key="2">
    <source>
        <dbReference type="EMBL" id="MPL65447.1"/>
    </source>
</evidence>